<reference evidence="1 2" key="1">
    <citation type="submission" date="2018-11" db="EMBL/GenBank/DDBJ databases">
        <authorList>
            <consortium name="Pathogen Informatics"/>
        </authorList>
    </citation>
    <scope>NUCLEOTIDE SEQUENCE [LARGE SCALE GENOMIC DNA]</scope>
</reference>
<accession>A0A3P7Q528</accession>
<name>A0A3P7Q528_DIBLA</name>
<feature type="non-terminal residue" evidence="1">
    <location>
        <position position="149"/>
    </location>
</feature>
<evidence type="ECO:0000313" key="1">
    <source>
        <dbReference type="EMBL" id="VDN25696.1"/>
    </source>
</evidence>
<keyword evidence="2" id="KW-1185">Reference proteome</keyword>
<evidence type="ECO:0000313" key="2">
    <source>
        <dbReference type="Proteomes" id="UP000281553"/>
    </source>
</evidence>
<protein>
    <submittedName>
        <fullName evidence="1">Uncharacterized protein</fullName>
    </submittedName>
</protein>
<sequence length="149" mass="15652">MVAASNCTNAAAAAASTVTTEPALKNGDYTNGIQTCPSVRSMPLPSRNSLCTGLSTDNSVLTDQLAAVENVCKGFKYISLDGLFFVGVTQNGPKLSVTSALKSAFGKILQLKKPPESSLDLETQQMKEVTVATGPAHSALFRRLQVNES</sequence>
<proteinExistence type="predicted"/>
<dbReference type="EMBL" id="UYRU01075310">
    <property type="protein sequence ID" value="VDN25696.1"/>
    <property type="molecule type" value="Genomic_DNA"/>
</dbReference>
<dbReference type="AlphaFoldDB" id="A0A3P7Q528"/>
<organism evidence="1 2">
    <name type="scientific">Dibothriocephalus latus</name>
    <name type="common">Fish tapeworm</name>
    <name type="synonym">Diphyllobothrium latum</name>
    <dbReference type="NCBI Taxonomy" id="60516"/>
    <lineage>
        <taxon>Eukaryota</taxon>
        <taxon>Metazoa</taxon>
        <taxon>Spiralia</taxon>
        <taxon>Lophotrochozoa</taxon>
        <taxon>Platyhelminthes</taxon>
        <taxon>Cestoda</taxon>
        <taxon>Eucestoda</taxon>
        <taxon>Diphyllobothriidea</taxon>
        <taxon>Diphyllobothriidae</taxon>
        <taxon>Dibothriocephalus</taxon>
    </lineage>
</organism>
<gene>
    <name evidence="1" type="ORF">DILT_LOCUS14669</name>
</gene>
<dbReference type="Proteomes" id="UP000281553">
    <property type="component" value="Unassembled WGS sequence"/>
</dbReference>